<reference evidence="3 4" key="1">
    <citation type="submission" date="2021-04" db="EMBL/GenBank/DDBJ databases">
        <title>Whole genome sequence of Jiella sp. KSK16Y-1.</title>
        <authorList>
            <person name="Tuo L."/>
        </authorList>
    </citation>
    <scope>NUCLEOTIDE SEQUENCE [LARGE SCALE GENOMIC DNA]</scope>
    <source>
        <strain evidence="3 4">KSK16Y-1</strain>
    </source>
</reference>
<evidence type="ECO:0000256" key="1">
    <source>
        <dbReference type="PROSITE-ProRule" id="PRU00169"/>
    </source>
</evidence>
<dbReference type="SUPFAM" id="SSF52172">
    <property type="entry name" value="CheY-like"/>
    <property type="match status" value="1"/>
</dbReference>
<protein>
    <submittedName>
        <fullName evidence="3">Response regulator</fullName>
    </submittedName>
</protein>
<feature type="modified residue" description="4-aspartylphosphate" evidence="1">
    <location>
        <position position="54"/>
    </location>
</feature>
<evidence type="ECO:0000313" key="3">
    <source>
        <dbReference type="EMBL" id="MBP0614483.1"/>
    </source>
</evidence>
<dbReference type="EMBL" id="JAGJCF010000001">
    <property type="protein sequence ID" value="MBP0614483.1"/>
    <property type="molecule type" value="Genomic_DNA"/>
</dbReference>
<feature type="domain" description="Response regulatory" evidence="2">
    <location>
        <begin position="4"/>
        <end position="114"/>
    </location>
</feature>
<keyword evidence="4" id="KW-1185">Reference proteome</keyword>
<proteinExistence type="predicted"/>
<comment type="caution">
    <text evidence="3">The sequence shown here is derived from an EMBL/GenBank/DDBJ whole genome shotgun (WGS) entry which is preliminary data.</text>
</comment>
<dbReference type="InterPro" id="IPR011006">
    <property type="entry name" value="CheY-like_superfamily"/>
</dbReference>
<dbReference type="SMART" id="SM00448">
    <property type="entry name" value="REC"/>
    <property type="match status" value="1"/>
</dbReference>
<evidence type="ECO:0000259" key="2">
    <source>
        <dbReference type="PROSITE" id="PS50110"/>
    </source>
</evidence>
<dbReference type="Pfam" id="PF00072">
    <property type="entry name" value="Response_reg"/>
    <property type="match status" value="1"/>
</dbReference>
<name>A0ABS4BCL7_9HYPH</name>
<keyword evidence="1" id="KW-0597">Phosphoprotein</keyword>
<sequence>MKRSVLIIEDDLIVALALEDMLIEMGLEICDTVISEDDAVEAAIRHHPDIVVSDFHLKNGNGVSASLRIQSVMDVSVLFISGSRKEVEQRVPTAICIDKPFTLTSVERGLTAVLSACQARADPSVSGPHV</sequence>
<dbReference type="Proteomes" id="UP000678276">
    <property type="component" value="Unassembled WGS sequence"/>
</dbReference>
<organism evidence="3 4">
    <name type="scientific">Jiella mangrovi</name>
    <dbReference type="NCBI Taxonomy" id="2821407"/>
    <lineage>
        <taxon>Bacteria</taxon>
        <taxon>Pseudomonadati</taxon>
        <taxon>Pseudomonadota</taxon>
        <taxon>Alphaproteobacteria</taxon>
        <taxon>Hyphomicrobiales</taxon>
        <taxon>Aurantimonadaceae</taxon>
        <taxon>Jiella</taxon>
    </lineage>
</organism>
<accession>A0ABS4BCL7</accession>
<dbReference type="InterPro" id="IPR001789">
    <property type="entry name" value="Sig_transdc_resp-reg_receiver"/>
</dbReference>
<gene>
    <name evidence="3" type="ORF">J6595_02700</name>
</gene>
<dbReference type="PROSITE" id="PS50110">
    <property type="entry name" value="RESPONSE_REGULATORY"/>
    <property type="match status" value="1"/>
</dbReference>
<evidence type="ECO:0000313" key="4">
    <source>
        <dbReference type="Proteomes" id="UP000678276"/>
    </source>
</evidence>
<dbReference type="Gene3D" id="3.40.50.2300">
    <property type="match status" value="1"/>
</dbReference>
<dbReference type="RefSeq" id="WP_209592878.1">
    <property type="nucleotide sequence ID" value="NZ_JAGJCF010000001.1"/>
</dbReference>